<evidence type="ECO:0000313" key="2">
    <source>
        <dbReference type="Proteomes" id="UP001162780"/>
    </source>
</evidence>
<organism evidence="1 2">
    <name type="scientific">Methylomonas rapida</name>
    <dbReference type="NCBI Taxonomy" id="2963939"/>
    <lineage>
        <taxon>Bacteria</taxon>
        <taxon>Pseudomonadati</taxon>
        <taxon>Pseudomonadota</taxon>
        <taxon>Gammaproteobacteria</taxon>
        <taxon>Methylococcales</taxon>
        <taxon>Methylococcaceae</taxon>
        <taxon>Methylomonas</taxon>
    </lineage>
</organism>
<dbReference type="EMBL" id="CP113517">
    <property type="protein sequence ID" value="WAR44287.1"/>
    <property type="molecule type" value="Genomic_DNA"/>
</dbReference>
<dbReference type="Proteomes" id="UP001162780">
    <property type="component" value="Chromosome"/>
</dbReference>
<gene>
    <name evidence="1" type="ORF">NM686_018260</name>
</gene>
<sequence length="51" mass="5583">MTGNKKAAPVGKLATASKSFQASHSNPIHYRLKATIYRLAPWLFFVGVLHG</sequence>
<evidence type="ECO:0000313" key="1">
    <source>
        <dbReference type="EMBL" id="WAR44287.1"/>
    </source>
</evidence>
<proteinExistence type="predicted"/>
<dbReference type="RefSeq" id="WP_255189265.1">
    <property type="nucleotide sequence ID" value="NZ_CP113517.1"/>
</dbReference>
<reference evidence="1" key="1">
    <citation type="submission" date="2022-11" db="EMBL/GenBank/DDBJ databases">
        <title>Methylomonas rapida sp. nov., Carotenoid-Producing Obligate Methanotrophs with High Growth Characteristics and Biotechnological Potential.</title>
        <authorList>
            <person name="Tikhonova E.N."/>
            <person name="Suleimanov R.Z."/>
            <person name="Miroshnikov K."/>
            <person name="Oshkin I.Y."/>
            <person name="Belova S.E."/>
            <person name="Danilova O.V."/>
            <person name="Ashikhmin A."/>
            <person name="Konopkin A."/>
            <person name="But S.Y."/>
            <person name="Khmelenina V.N."/>
            <person name="Kuznetsov N."/>
            <person name="Pimenov N.V."/>
            <person name="Dedysh S.N."/>
        </authorList>
    </citation>
    <scope>NUCLEOTIDE SEQUENCE</scope>
    <source>
        <strain evidence="1">MP1</strain>
    </source>
</reference>
<name>A0ABY7GG83_9GAMM</name>
<accession>A0ABY7GG83</accession>
<protein>
    <submittedName>
        <fullName evidence="1">Uncharacterized protein</fullName>
    </submittedName>
</protein>
<keyword evidence="2" id="KW-1185">Reference proteome</keyword>